<evidence type="ECO:0000256" key="5">
    <source>
        <dbReference type="ARBA" id="ARBA00022692"/>
    </source>
</evidence>
<protein>
    <recommendedName>
        <fullName evidence="9">Type II secretion system protein GspF domain-containing protein</fullName>
    </recommendedName>
</protein>
<dbReference type="GO" id="GO:0005886">
    <property type="term" value="C:plasma membrane"/>
    <property type="evidence" value="ECO:0007669"/>
    <property type="project" value="UniProtKB-SubCell"/>
</dbReference>
<feature type="domain" description="Type II secretion system protein GspF" evidence="9">
    <location>
        <begin position="67"/>
        <end position="189"/>
    </location>
</feature>
<evidence type="ECO:0000313" key="11">
    <source>
        <dbReference type="Proteomes" id="UP000177900"/>
    </source>
</evidence>
<feature type="transmembrane region" description="Helical" evidence="8">
    <location>
        <begin position="194"/>
        <end position="212"/>
    </location>
</feature>
<dbReference type="AlphaFoldDB" id="A0A1G1WJZ4"/>
<dbReference type="EMBL" id="MHCV01000022">
    <property type="protein sequence ID" value="OGY27557.1"/>
    <property type="molecule type" value="Genomic_DNA"/>
</dbReference>
<evidence type="ECO:0000313" key="10">
    <source>
        <dbReference type="EMBL" id="OGY27557.1"/>
    </source>
</evidence>
<keyword evidence="5 8" id="KW-0812">Transmembrane</keyword>
<evidence type="ECO:0000256" key="1">
    <source>
        <dbReference type="ARBA" id="ARBA00004429"/>
    </source>
</evidence>
<evidence type="ECO:0000256" key="4">
    <source>
        <dbReference type="ARBA" id="ARBA00022519"/>
    </source>
</evidence>
<evidence type="ECO:0000256" key="2">
    <source>
        <dbReference type="ARBA" id="ARBA00005745"/>
    </source>
</evidence>
<dbReference type="PANTHER" id="PTHR30012">
    <property type="entry name" value="GENERAL SECRETION PATHWAY PROTEIN"/>
    <property type="match status" value="1"/>
</dbReference>
<dbReference type="InterPro" id="IPR042094">
    <property type="entry name" value="T2SS_GspF_sf"/>
</dbReference>
<feature type="transmembrane region" description="Helical" evidence="8">
    <location>
        <begin position="219"/>
        <end position="237"/>
    </location>
</feature>
<name>A0A1G1WJZ4_9BACT</name>
<organism evidence="10 11">
    <name type="scientific">Candidatus Woykebacteria bacterium RIFCSPHIGHO2_01_FULL_39_12</name>
    <dbReference type="NCBI Taxonomy" id="1802599"/>
    <lineage>
        <taxon>Bacteria</taxon>
        <taxon>Candidatus Woykeibacteriota</taxon>
    </lineage>
</organism>
<gene>
    <name evidence="10" type="ORF">A2864_01140</name>
</gene>
<evidence type="ECO:0000259" key="9">
    <source>
        <dbReference type="Pfam" id="PF00482"/>
    </source>
</evidence>
<evidence type="ECO:0000256" key="7">
    <source>
        <dbReference type="ARBA" id="ARBA00023136"/>
    </source>
</evidence>
<keyword evidence="4" id="KW-0997">Cell inner membrane</keyword>
<dbReference type="InterPro" id="IPR018076">
    <property type="entry name" value="T2SS_GspF_dom"/>
</dbReference>
<keyword evidence="3" id="KW-1003">Cell membrane</keyword>
<dbReference type="Pfam" id="PF00482">
    <property type="entry name" value="T2SSF"/>
    <property type="match status" value="1"/>
</dbReference>
<sequence length="298" mass="33220">MSKFIYTAKDAQNKEVSGSLDTTNIEEAEQLLKERDFKDIRLEEKVIKGGFSFFSSSLKPSEKLILIENLATMISSGIPIIEALETINQDSTNKHLNSITEGAITDLQRGQSLSETLRKFPRDFDKVFLASLEAGEASGKLDEVLFQLSENIKSDIELSQSVKNSLLYPALVVTVLIIVLSSMFVFVIPKVANVFTGLNIPLPLPTVILITFSNFFNKFLLYIIATVVILLSFIFFGVRSGFLKPYLFKLITVIPILNPFFKKVDLARFARTFSLLLNSGVAIIEALNLSTHVVNNEL</sequence>
<feature type="non-terminal residue" evidence="10">
    <location>
        <position position="298"/>
    </location>
</feature>
<dbReference type="Gene3D" id="1.20.81.30">
    <property type="entry name" value="Type II secretion system (T2SS), domain F"/>
    <property type="match status" value="2"/>
</dbReference>
<keyword evidence="6 8" id="KW-1133">Transmembrane helix</keyword>
<dbReference type="InterPro" id="IPR003004">
    <property type="entry name" value="GspF/PilC"/>
</dbReference>
<evidence type="ECO:0000256" key="8">
    <source>
        <dbReference type="SAM" id="Phobius"/>
    </source>
</evidence>
<proteinExistence type="inferred from homology"/>
<dbReference type="PRINTS" id="PR00812">
    <property type="entry name" value="BCTERIALGSPF"/>
</dbReference>
<comment type="caution">
    <text evidence="10">The sequence shown here is derived from an EMBL/GenBank/DDBJ whole genome shotgun (WGS) entry which is preliminary data.</text>
</comment>
<accession>A0A1G1WJZ4</accession>
<keyword evidence="7 8" id="KW-0472">Membrane</keyword>
<comment type="similarity">
    <text evidence="2">Belongs to the GSP F family.</text>
</comment>
<evidence type="ECO:0000256" key="6">
    <source>
        <dbReference type="ARBA" id="ARBA00022989"/>
    </source>
</evidence>
<comment type="subcellular location">
    <subcellularLocation>
        <location evidence="1">Cell inner membrane</location>
        <topology evidence="1">Multi-pass membrane protein</topology>
    </subcellularLocation>
</comment>
<reference evidence="10 11" key="1">
    <citation type="journal article" date="2016" name="Nat. Commun.">
        <title>Thousands of microbial genomes shed light on interconnected biogeochemical processes in an aquifer system.</title>
        <authorList>
            <person name="Anantharaman K."/>
            <person name="Brown C.T."/>
            <person name="Hug L.A."/>
            <person name="Sharon I."/>
            <person name="Castelle C.J."/>
            <person name="Probst A.J."/>
            <person name="Thomas B.C."/>
            <person name="Singh A."/>
            <person name="Wilkins M.J."/>
            <person name="Karaoz U."/>
            <person name="Brodie E.L."/>
            <person name="Williams K.H."/>
            <person name="Hubbard S.S."/>
            <person name="Banfield J.F."/>
        </authorList>
    </citation>
    <scope>NUCLEOTIDE SEQUENCE [LARGE SCALE GENOMIC DNA]</scope>
</reference>
<dbReference type="Proteomes" id="UP000177900">
    <property type="component" value="Unassembled WGS sequence"/>
</dbReference>
<feature type="transmembrane region" description="Helical" evidence="8">
    <location>
        <begin position="166"/>
        <end position="188"/>
    </location>
</feature>
<evidence type="ECO:0000256" key="3">
    <source>
        <dbReference type="ARBA" id="ARBA00022475"/>
    </source>
</evidence>
<dbReference type="PANTHER" id="PTHR30012:SF0">
    <property type="entry name" value="TYPE II SECRETION SYSTEM PROTEIN F-RELATED"/>
    <property type="match status" value="1"/>
</dbReference>
<dbReference type="FunFam" id="1.20.81.30:FF:000001">
    <property type="entry name" value="Type II secretion system protein F"/>
    <property type="match status" value="1"/>
</dbReference>